<gene>
    <name evidence="2" type="ORF">Csa_1G660120</name>
</gene>
<protein>
    <submittedName>
        <fullName evidence="2">Uncharacterized protein</fullName>
    </submittedName>
</protein>
<dbReference type="Proteomes" id="UP000029981">
    <property type="component" value="Chromosome 1"/>
</dbReference>
<evidence type="ECO:0000256" key="1">
    <source>
        <dbReference type="SAM" id="MobiDB-lite"/>
    </source>
</evidence>
<reference evidence="2 3" key="1">
    <citation type="journal article" date="2009" name="Nat. Genet.">
        <title>The genome of the cucumber, Cucumis sativus L.</title>
        <authorList>
            <person name="Huang S."/>
            <person name="Li R."/>
            <person name="Zhang Z."/>
            <person name="Li L."/>
            <person name="Gu X."/>
            <person name="Fan W."/>
            <person name="Lucas W.J."/>
            <person name="Wang X."/>
            <person name="Xie B."/>
            <person name="Ni P."/>
            <person name="Ren Y."/>
            <person name="Zhu H."/>
            <person name="Li J."/>
            <person name="Lin K."/>
            <person name="Jin W."/>
            <person name="Fei Z."/>
            <person name="Li G."/>
            <person name="Staub J."/>
            <person name="Kilian A."/>
            <person name="van der Vossen E.A."/>
            <person name="Wu Y."/>
            <person name="Guo J."/>
            <person name="He J."/>
            <person name="Jia Z."/>
            <person name="Ren Y."/>
            <person name="Tian G."/>
            <person name="Lu Y."/>
            <person name="Ruan J."/>
            <person name="Qian W."/>
            <person name="Wang M."/>
            <person name="Huang Q."/>
            <person name="Li B."/>
            <person name="Xuan Z."/>
            <person name="Cao J."/>
            <person name="Asan"/>
            <person name="Wu Z."/>
            <person name="Zhang J."/>
            <person name="Cai Q."/>
            <person name="Bai Y."/>
            <person name="Zhao B."/>
            <person name="Han Y."/>
            <person name="Li Y."/>
            <person name="Li X."/>
            <person name="Wang S."/>
            <person name="Shi Q."/>
            <person name="Liu S."/>
            <person name="Cho W.K."/>
            <person name="Kim J.Y."/>
            <person name="Xu Y."/>
            <person name="Heller-Uszynska K."/>
            <person name="Miao H."/>
            <person name="Cheng Z."/>
            <person name="Zhang S."/>
            <person name="Wu J."/>
            <person name="Yang Y."/>
            <person name="Kang H."/>
            <person name="Li M."/>
            <person name="Liang H."/>
            <person name="Ren X."/>
            <person name="Shi Z."/>
            <person name="Wen M."/>
            <person name="Jian M."/>
            <person name="Yang H."/>
            <person name="Zhang G."/>
            <person name="Yang Z."/>
            <person name="Chen R."/>
            <person name="Liu S."/>
            <person name="Li J."/>
            <person name="Ma L."/>
            <person name="Liu H."/>
            <person name="Zhou Y."/>
            <person name="Zhao J."/>
            <person name="Fang X."/>
            <person name="Li G."/>
            <person name="Fang L."/>
            <person name="Li Y."/>
            <person name="Liu D."/>
            <person name="Zheng H."/>
            <person name="Zhang Y."/>
            <person name="Qin N."/>
            <person name="Li Z."/>
            <person name="Yang G."/>
            <person name="Yang S."/>
            <person name="Bolund L."/>
            <person name="Kristiansen K."/>
            <person name="Zheng H."/>
            <person name="Li S."/>
            <person name="Zhang X."/>
            <person name="Yang H."/>
            <person name="Wang J."/>
            <person name="Sun R."/>
            <person name="Zhang B."/>
            <person name="Jiang S."/>
            <person name="Wang J."/>
            <person name="Du Y."/>
            <person name="Li S."/>
        </authorList>
    </citation>
    <scope>NUCLEOTIDE SEQUENCE [LARGE SCALE GENOMIC DNA]</scope>
    <source>
        <strain evidence="3">cv. 9930</strain>
    </source>
</reference>
<dbReference type="AlphaFoldDB" id="A0A0A0M0N3"/>
<sequence>MARGEEACGREEPPRTRQGARQGRKGARREGFVRLASMRPRAMHFKGLRPRKEVRQDV</sequence>
<feature type="region of interest" description="Disordered" evidence="1">
    <location>
        <begin position="1"/>
        <end position="58"/>
    </location>
</feature>
<evidence type="ECO:0000313" key="3">
    <source>
        <dbReference type="Proteomes" id="UP000029981"/>
    </source>
</evidence>
<evidence type="ECO:0000313" key="2">
    <source>
        <dbReference type="EMBL" id="KGN66692.1"/>
    </source>
</evidence>
<feature type="compositionally biased region" description="Basic and acidic residues" evidence="1">
    <location>
        <begin position="1"/>
        <end position="15"/>
    </location>
</feature>
<reference evidence="2 3" key="2">
    <citation type="journal article" date="2009" name="PLoS ONE">
        <title>An integrated genetic and cytogenetic map of the cucumber genome.</title>
        <authorList>
            <person name="Ren Y."/>
            <person name="Zhang Z."/>
            <person name="Liu J."/>
            <person name="Staub J.E."/>
            <person name="Han Y."/>
            <person name="Cheng Z."/>
            <person name="Li X."/>
            <person name="Lu J."/>
            <person name="Miao H."/>
            <person name="Kang H."/>
            <person name="Xie B."/>
            <person name="Gu X."/>
            <person name="Wang X."/>
            <person name="Du Y."/>
            <person name="Jin W."/>
            <person name="Huang S."/>
        </authorList>
    </citation>
    <scope>NUCLEOTIDE SEQUENCE [LARGE SCALE GENOMIC DNA]</scope>
    <source>
        <strain evidence="3">cv. 9930</strain>
    </source>
</reference>
<reference evidence="2 3" key="3">
    <citation type="journal article" date="2010" name="BMC Genomics">
        <title>Transcriptome sequencing and comparative analysis of cucumber flowers with different sex types.</title>
        <authorList>
            <person name="Guo S."/>
            <person name="Zheng Y."/>
            <person name="Joung J.G."/>
            <person name="Liu S."/>
            <person name="Zhang Z."/>
            <person name="Crasta O.R."/>
            <person name="Sobral B.W."/>
            <person name="Xu Y."/>
            <person name="Huang S."/>
            <person name="Fei Z."/>
        </authorList>
    </citation>
    <scope>NUCLEOTIDE SEQUENCE [LARGE SCALE GENOMIC DNA]</scope>
    <source>
        <strain evidence="3">cv. 9930</strain>
    </source>
</reference>
<dbReference type="EMBL" id="CM002922">
    <property type="protein sequence ID" value="KGN66692.1"/>
    <property type="molecule type" value="Genomic_DNA"/>
</dbReference>
<keyword evidence="3" id="KW-1185">Reference proteome</keyword>
<name>A0A0A0M0N3_CUCSA</name>
<dbReference type="Gramene" id="KGN66692">
    <property type="protein sequence ID" value="KGN66692"/>
    <property type="gene ID" value="Csa_1G660120"/>
</dbReference>
<organism evidence="2 3">
    <name type="scientific">Cucumis sativus</name>
    <name type="common">Cucumber</name>
    <dbReference type="NCBI Taxonomy" id="3659"/>
    <lineage>
        <taxon>Eukaryota</taxon>
        <taxon>Viridiplantae</taxon>
        <taxon>Streptophyta</taxon>
        <taxon>Embryophyta</taxon>
        <taxon>Tracheophyta</taxon>
        <taxon>Spermatophyta</taxon>
        <taxon>Magnoliopsida</taxon>
        <taxon>eudicotyledons</taxon>
        <taxon>Gunneridae</taxon>
        <taxon>Pentapetalae</taxon>
        <taxon>rosids</taxon>
        <taxon>fabids</taxon>
        <taxon>Cucurbitales</taxon>
        <taxon>Cucurbitaceae</taxon>
        <taxon>Benincaseae</taxon>
        <taxon>Cucumis</taxon>
    </lineage>
</organism>
<reference evidence="2 3" key="4">
    <citation type="journal article" date="2011" name="BMC Genomics">
        <title>RNA-Seq improves annotation of protein-coding genes in the cucumber genome.</title>
        <authorList>
            <person name="Li Z."/>
            <person name="Zhang Z."/>
            <person name="Yan P."/>
            <person name="Huang S."/>
            <person name="Fei Z."/>
            <person name="Lin K."/>
        </authorList>
    </citation>
    <scope>NUCLEOTIDE SEQUENCE [LARGE SCALE GENOMIC DNA]</scope>
    <source>
        <strain evidence="3">cv. 9930</strain>
    </source>
</reference>
<accession>A0A0A0M0N3</accession>
<proteinExistence type="predicted"/>